<evidence type="ECO:0000313" key="3">
    <source>
        <dbReference type="EMBL" id="RFC64534.1"/>
    </source>
</evidence>
<gene>
    <name evidence="3" type="ORF">DYI37_07405</name>
</gene>
<protein>
    <submittedName>
        <fullName evidence="3">AbrB family transcriptional regulator</fullName>
    </submittedName>
</protein>
<feature type="transmembrane region" description="Helical" evidence="2">
    <location>
        <begin position="224"/>
        <end position="245"/>
    </location>
</feature>
<dbReference type="InterPro" id="IPR017516">
    <property type="entry name" value="AbrB_dup"/>
</dbReference>
<feature type="transmembrane region" description="Helical" evidence="2">
    <location>
        <begin position="252"/>
        <end position="270"/>
    </location>
</feature>
<accession>A0A371X674</accession>
<dbReference type="GO" id="GO:0010468">
    <property type="term" value="P:regulation of gene expression"/>
    <property type="evidence" value="ECO:0007669"/>
    <property type="project" value="InterPro"/>
</dbReference>
<sequence length="398" mass="40970">MERDRPLRPHRRDHRRAAGLQPISHAGSRRRRCRRHDRRAEVLILRSTAIALGAALTGAALFSFLGVPAGALVGSTIFVTIASAFRLNPSVPSFLRDLGFTTIGVTLGAGISPTFLSDLARFPLSLAALTLTILAVMIVSSFVLRRMFGAGHATSVLATSPGALSYALSLATGSGGGAASVDTKMVMVLQSLRLLLITICLPPVIALVDGAADHHAAAGAAMPHALGLPVSVALIAASALLGTLASKLRLPAAHLLAGVLLSGLGHGAGLMEGRPAFALTFIGFSLAGAVIGSRFAKITLAEIRSLGLSGLVATGIALALSGAISFVMAYVLALPFGQVWVSYAPGGVEGMSAMALSLGYDPAYVATHHIYRLLLIIAIVPFFLRPAKAEAKDEGDGA</sequence>
<dbReference type="NCBIfam" id="TIGR03082">
    <property type="entry name" value="Gneg_AbrB_dup"/>
    <property type="match status" value="1"/>
</dbReference>
<dbReference type="Pfam" id="PF05145">
    <property type="entry name" value="AbrB"/>
    <property type="match status" value="1"/>
</dbReference>
<keyword evidence="2" id="KW-0812">Transmembrane</keyword>
<feature type="transmembrane region" description="Helical" evidence="2">
    <location>
        <begin position="276"/>
        <end position="296"/>
    </location>
</feature>
<reference evidence="3 4" key="1">
    <citation type="submission" date="2018-08" db="EMBL/GenBank/DDBJ databases">
        <title>Fulvimarina sp. 85, whole genome shotgun sequence.</title>
        <authorList>
            <person name="Tuo L."/>
        </authorList>
    </citation>
    <scope>NUCLEOTIDE SEQUENCE [LARGE SCALE GENOMIC DNA]</scope>
    <source>
        <strain evidence="3 4">85</strain>
    </source>
</reference>
<dbReference type="EMBL" id="QURL01000003">
    <property type="protein sequence ID" value="RFC64534.1"/>
    <property type="molecule type" value="Genomic_DNA"/>
</dbReference>
<feature type="transmembrane region" description="Helical" evidence="2">
    <location>
        <begin position="363"/>
        <end position="384"/>
    </location>
</feature>
<dbReference type="PANTHER" id="PTHR38457:SF1">
    <property type="entry name" value="REGULATOR ABRB-RELATED"/>
    <property type="match status" value="1"/>
</dbReference>
<feature type="transmembrane region" description="Helical" evidence="2">
    <location>
        <begin position="40"/>
        <end position="61"/>
    </location>
</feature>
<feature type="transmembrane region" description="Helical" evidence="2">
    <location>
        <begin position="67"/>
        <end position="85"/>
    </location>
</feature>
<evidence type="ECO:0000313" key="4">
    <source>
        <dbReference type="Proteomes" id="UP000264310"/>
    </source>
</evidence>
<keyword evidence="2" id="KW-1133">Transmembrane helix</keyword>
<dbReference type="GO" id="GO:0016020">
    <property type="term" value="C:membrane"/>
    <property type="evidence" value="ECO:0007669"/>
    <property type="project" value="InterPro"/>
</dbReference>
<feature type="transmembrane region" description="Helical" evidence="2">
    <location>
        <begin position="308"/>
        <end position="333"/>
    </location>
</feature>
<dbReference type="PIRSF" id="PIRSF038991">
    <property type="entry name" value="Protein_AbrB"/>
    <property type="match status" value="1"/>
</dbReference>
<feature type="transmembrane region" description="Helical" evidence="2">
    <location>
        <begin position="97"/>
        <end position="116"/>
    </location>
</feature>
<feature type="compositionally biased region" description="Basic residues" evidence="1">
    <location>
        <begin position="8"/>
        <end position="17"/>
    </location>
</feature>
<proteinExistence type="predicted"/>
<organism evidence="3 4">
    <name type="scientific">Fulvimarina endophytica</name>
    <dbReference type="NCBI Taxonomy" id="2293836"/>
    <lineage>
        <taxon>Bacteria</taxon>
        <taxon>Pseudomonadati</taxon>
        <taxon>Pseudomonadota</taxon>
        <taxon>Alphaproteobacteria</taxon>
        <taxon>Hyphomicrobiales</taxon>
        <taxon>Aurantimonadaceae</taxon>
        <taxon>Fulvimarina</taxon>
    </lineage>
</organism>
<dbReference type="AlphaFoldDB" id="A0A371X674"/>
<feature type="region of interest" description="Disordered" evidence="1">
    <location>
        <begin position="1"/>
        <end position="32"/>
    </location>
</feature>
<keyword evidence="2" id="KW-0472">Membrane</keyword>
<comment type="caution">
    <text evidence="3">The sequence shown here is derived from an EMBL/GenBank/DDBJ whole genome shotgun (WGS) entry which is preliminary data.</text>
</comment>
<dbReference type="InterPro" id="IPR007820">
    <property type="entry name" value="AbrB_fam"/>
</dbReference>
<name>A0A371X674_9HYPH</name>
<evidence type="ECO:0000256" key="1">
    <source>
        <dbReference type="SAM" id="MobiDB-lite"/>
    </source>
</evidence>
<dbReference type="Proteomes" id="UP000264310">
    <property type="component" value="Unassembled WGS sequence"/>
</dbReference>
<feature type="transmembrane region" description="Helical" evidence="2">
    <location>
        <begin position="122"/>
        <end position="144"/>
    </location>
</feature>
<keyword evidence="4" id="KW-1185">Reference proteome</keyword>
<feature type="transmembrane region" description="Helical" evidence="2">
    <location>
        <begin position="194"/>
        <end position="212"/>
    </location>
</feature>
<evidence type="ECO:0000256" key="2">
    <source>
        <dbReference type="SAM" id="Phobius"/>
    </source>
</evidence>
<dbReference type="PANTHER" id="PTHR38457">
    <property type="entry name" value="REGULATOR ABRB-RELATED"/>
    <property type="match status" value="1"/>
</dbReference>